<dbReference type="OrthoDB" id="10396474at2759"/>
<feature type="region of interest" description="Disordered" evidence="1">
    <location>
        <begin position="196"/>
        <end position="219"/>
    </location>
</feature>
<feature type="compositionally biased region" description="Polar residues" evidence="1">
    <location>
        <begin position="203"/>
        <end position="219"/>
    </location>
</feature>
<comment type="caution">
    <text evidence="2">The sequence shown here is derived from an EMBL/GenBank/DDBJ whole genome shotgun (WGS) entry which is preliminary data.</text>
</comment>
<dbReference type="Proteomes" id="UP000664859">
    <property type="component" value="Unassembled WGS sequence"/>
</dbReference>
<accession>A0A835YP76</accession>
<dbReference type="EMBL" id="JAFCMP010000501">
    <property type="protein sequence ID" value="KAG5179056.1"/>
    <property type="molecule type" value="Genomic_DNA"/>
</dbReference>
<reference evidence="2" key="1">
    <citation type="submission" date="2021-02" db="EMBL/GenBank/DDBJ databases">
        <title>First Annotated Genome of the Yellow-green Alga Tribonema minus.</title>
        <authorList>
            <person name="Mahan K.M."/>
        </authorList>
    </citation>
    <scope>NUCLEOTIDE SEQUENCE</scope>
    <source>
        <strain evidence="2">UTEX B ZZ1240</strain>
    </source>
</reference>
<evidence type="ECO:0000313" key="2">
    <source>
        <dbReference type="EMBL" id="KAG5179056.1"/>
    </source>
</evidence>
<organism evidence="2 3">
    <name type="scientific">Tribonema minus</name>
    <dbReference type="NCBI Taxonomy" id="303371"/>
    <lineage>
        <taxon>Eukaryota</taxon>
        <taxon>Sar</taxon>
        <taxon>Stramenopiles</taxon>
        <taxon>Ochrophyta</taxon>
        <taxon>PX clade</taxon>
        <taxon>Xanthophyceae</taxon>
        <taxon>Tribonematales</taxon>
        <taxon>Tribonemataceae</taxon>
        <taxon>Tribonema</taxon>
    </lineage>
</organism>
<protein>
    <submittedName>
        <fullName evidence="2">Uncharacterized protein</fullName>
    </submittedName>
</protein>
<gene>
    <name evidence="2" type="ORF">JKP88DRAFT_156174</name>
</gene>
<feature type="non-terminal residue" evidence="2">
    <location>
        <position position="219"/>
    </location>
</feature>
<keyword evidence="3" id="KW-1185">Reference proteome</keyword>
<proteinExistence type="predicted"/>
<sequence length="219" mass="23363">AVLDAAEAALVSCRFAEASSLCREHLEATLHPDGNGTSTPVSSSSTSLHLGDLSVAVADLQECDQLIAVLLQCGFELGRKNEYRFCHSYYKSRALKHPIPLAIALLWLKLRLEEGELEFTRQALQDMRTALRDDPSGTHSYAQISEMLVADVLLPAGDFAAAKHVLSESTVSAHMEPELLTAMLHAAYAAADTAKGNGHGANHGTSAIDTSSSRGPPGR</sequence>
<evidence type="ECO:0000313" key="3">
    <source>
        <dbReference type="Proteomes" id="UP000664859"/>
    </source>
</evidence>
<dbReference type="AlphaFoldDB" id="A0A835YP76"/>
<feature type="non-terminal residue" evidence="2">
    <location>
        <position position="1"/>
    </location>
</feature>
<name>A0A835YP76_9STRA</name>
<evidence type="ECO:0000256" key="1">
    <source>
        <dbReference type="SAM" id="MobiDB-lite"/>
    </source>
</evidence>